<evidence type="ECO:0000313" key="7">
    <source>
        <dbReference type="WBParaSite" id="ACAC_0000282401-mRNA-1"/>
    </source>
</evidence>
<dbReference type="PANTHER" id="PTHR11475:SF4">
    <property type="entry name" value="CHORION PEROXIDASE"/>
    <property type="match status" value="1"/>
</dbReference>
<dbReference type="InterPro" id="IPR037120">
    <property type="entry name" value="Haem_peroxidase_sf_animal"/>
</dbReference>
<evidence type="ECO:0000256" key="1">
    <source>
        <dbReference type="ARBA" id="ARBA00004613"/>
    </source>
</evidence>
<proteinExistence type="predicted"/>
<protein>
    <submittedName>
        <fullName evidence="7">Animal hem peroxidase</fullName>
    </submittedName>
</protein>
<dbReference type="SUPFAM" id="SSF48113">
    <property type="entry name" value="Heme-dependent peroxidases"/>
    <property type="match status" value="2"/>
</dbReference>
<dbReference type="GO" id="GO:0004601">
    <property type="term" value="F:peroxidase activity"/>
    <property type="evidence" value="ECO:0007669"/>
    <property type="project" value="UniProtKB-KW"/>
</dbReference>
<evidence type="ECO:0000313" key="6">
    <source>
        <dbReference type="Proteomes" id="UP000035642"/>
    </source>
</evidence>
<dbReference type="PRINTS" id="PR00457">
    <property type="entry name" value="ANPEROXIDASE"/>
</dbReference>
<evidence type="ECO:0000256" key="4">
    <source>
        <dbReference type="ARBA" id="ARBA00023180"/>
    </source>
</evidence>
<dbReference type="PANTHER" id="PTHR11475">
    <property type="entry name" value="OXIDASE/PEROXIDASE"/>
    <property type="match status" value="1"/>
</dbReference>
<feature type="signal peptide" evidence="5">
    <location>
        <begin position="1"/>
        <end position="21"/>
    </location>
</feature>
<evidence type="ECO:0000256" key="3">
    <source>
        <dbReference type="ARBA" id="ARBA00022559"/>
    </source>
</evidence>
<keyword evidence="4" id="KW-0325">Glycoprotein</keyword>
<reference evidence="6" key="1">
    <citation type="submission" date="2012-09" db="EMBL/GenBank/DDBJ databases">
        <authorList>
            <person name="Martin A.A."/>
        </authorList>
    </citation>
    <scope>NUCLEOTIDE SEQUENCE</scope>
</reference>
<evidence type="ECO:0000256" key="2">
    <source>
        <dbReference type="ARBA" id="ARBA00022525"/>
    </source>
</evidence>
<comment type="subcellular location">
    <subcellularLocation>
        <location evidence="1">Secreted</location>
    </subcellularLocation>
</comment>
<organism evidence="6 7">
    <name type="scientific">Angiostrongylus cantonensis</name>
    <name type="common">Rat lungworm</name>
    <dbReference type="NCBI Taxonomy" id="6313"/>
    <lineage>
        <taxon>Eukaryota</taxon>
        <taxon>Metazoa</taxon>
        <taxon>Ecdysozoa</taxon>
        <taxon>Nematoda</taxon>
        <taxon>Chromadorea</taxon>
        <taxon>Rhabditida</taxon>
        <taxon>Rhabditina</taxon>
        <taxon>Rhabditomorpha</taxon>
        <taxon>Strongyloidea</taxon>
        <taxon>Metastrongylidae</taxon>
        <taxon>Angiostrongylus</taxon>
    </lineage>
</organism>
<dbReference type="PROSITE" id="PS50292">
    <property type="entry name" value="PEROXIDASE_3"/>
    <property type="match status" value="2"/>
</dbReference>
<sequence>MLFTTGTTISLGLLSLRTLSASYGGLPQANDGEYCRSQSSTSQQCLLAGSHRINFLPLNAAMYTMWMRQHNLIAGKLKQVNPTWSDEQLFQESRRIVVAQIQHITYNEFVPVIVGKENLKKYALDLQLDGYDSRYDINVDASTLNVYAAAVGQFFFSLLPNKITVTDSFGTNRREEPLGKTVNNPSFIYQRNRLDAVLRFLIKTPIVNPGLHFPSDLRNTFKKVQMGRDHGIPGYLQWRRHCNLEDVHSFTSLASKLLPSVNASFIEELYGSPENIDLIVGGLAEAPQRGALLGPTLSCLFARQMQSAKRGDRFWYENFFYPAAFSTSQLDEIRKTTLARILCDNADDIRFIQPNVLALQDEYGNCPVSCSSSFLDSIDFFHWKDEEPKRALPITKATVEKAIRLGIEQYKRLQEAERRQIRAQALFSHASLMAPKKESLEIAKTAGVLREATRVLLNGAGLDEEERLPIGLDVASLQKLLPDVEVERIVENFTPFLGKRDEPLPKEQCLPQPLPCDHTTKYRSYSGWCNNLHFPKYGNAFGALRRLLEPAYDDGVHLNFCNNYRSNKEQISTS</sequence>
<dbReference type="GO" id="GO:0006979">
    <property type="term" value="P:response to oxidative stress"/>
    <property type="evidence" value="ECO:0007669"/>
    <property type="project" value="InterPro"/>
</dbReference>
<dbReference type="Proteomes" id="UP000035642">
    <property type="component" value="Unassembled WGS sequence"/>
</dbReference>
<reference evidence="7" key="2">
    <citation type="submission" date="2017-02" db="UniProtKB">
        <authorList>
            <consortium name="WormBaseParasite"/>
        </authorList>
    </citation>
    <scope>IDENTIFICATION</scope>
</reference>
<keyword evidence="2" id="KW-0964">Secreted</keyword>
<accession>A0A0K0CYS3</accession>
<keyword evidence="6" id="KW-1185">Reference proteome</keyword>
<keyword evidence="3" id="KW-0560">Oxidoreductase</keyword>
<dbReference type="InterPro" id="IPR019791">
    <property type="entry name" value="Haem_peroxidase_animal"/>
</dbReference>
<keyword evidence="3" id="KW-0575">Peroxidase</keyword>
<dbReference type="STRING" id="6313.A0A0K0CYS3"/>
<dbReference type="Pfam" id="PF03098">
    <property type="entry name" value="An_peroxidase"/>
    <property type="match status" value="2"/>
</dbReference>
<dbReference type="GO" id="GO:0020037">
    <property type="term" value="F:heme binding"/>
    <property type="evidence" value="ECO:0007669"/>
    <property type="project" value="InterPro"/>
</dbReference>
<dbReference type="InterPro" id="IPR010255">
    <property type="entry name" value="Haem_peroxidase_sf"/>
</dbReference>
<dbReference type="AlphaFoldDB" id="A0A0K0CYS3"/>
<evidence type="ECO:0000256" key="5">
    <source>
        <dbReference type="SAM" id="SignalP"/>
    </source>
</evidence>
<dbReference type="WBParaSite" id="ACAC_0000282401-mRNA-1">
    <property type="protein sequence ID" value="ACAC_0000282401-mRNA-1"/>
    <property type="gene ID" value="ACAC_0000282401"/>
</dbReference>
<keyword evidence="5" id="KW-0732">Signal</keyword>
<dbReference type="Gene3D" id="1.10.640.10">
    <property type="entry name" value="Haem peroxidase domain superfamily, animal type"/>
    <property type="match status" value="2"/>
</dbReference>
<feature type="chain" id="PRO_5005326302" evidence="5">
    <location>
        <begin position="22"/>
        <end position="574"/>
    </location>
</feature>
<name>A0A0K0CYS3_ANGCA</name>